<protein>
    <submittedName>
        <fullName evidence="2">Uncharacterized protein</fullName>
    </submittedName>
</protein>
<evidence type="ECO:0000313" key="2">
    <source>
        <dbReference type="EMBL" id="SCL74722.1"/>
    </source>
</evidence>
<accession>A0A1M4MIP9</accession>
<dbReference type="RefSeq" id="WP_074369015.1">
    <property type="nucleotide sequence ID" value="NZ_FMID01000017.1"/>
</dbReference>
<name>A0A1M4MIP9_9EURY</name>
<organism evidence="2 3">
    <name type="scientific">Methanoculleus chikugoensis</name>
    <dbReference type="NCBI Taxonomy" id="118126"/>
    <lineage>
        <taxon>Archaea</taxon>
        <taxon>Methanobacteriati</taxon>
        <taxon>Methanobacteriota</taxon>
        <taxon>Stenosarchaea group</taxon>
        <taxon>Methanomicrobia</taxon>
        <taxon>Methanomicrobiales</taxon>
        <taxon>Methanomicrobiaceae</taxon>
        <taxon>Methanoculleus</taxon>
    </lineage>
</organism>
<feature type="transmembrane region" description="Helical" evidence="1">
    <location>
        <begin position="42"/>
        <end position="61"/>
    </location>
</feature>
<evidence type="ECO:0000313" key="3">
    <source>
        <dbReference type="Proteomes" id="UP000184671"/>
    </source>
</evidence>
<sequence>MDEEKFNQLLGALSVPVIVLAFFPLLVIVFLIPIAIVPDPRALIGAVYATALTLSFVYFGLKMRSISTAKEVKSIR</sequence>
<dbReference type="STRING" id="118126.L21_0605"/>
<dbReference type="EMBL" id="FMID01000017">
    <property type="protein sequence ID" value="SCL74722.1"/>
    <property type="molecule type" value="Genomic_DNA"/>
</dbReference>
<feature type="transmembrane region" description="Helical" evidence="1">
    <location>
        <begin position="12"/>
        <end position="36"/>
    </location>
</feature>
<gene>
    <name evidence="2" type="ORF">L21_0605</name>
</gene>
<dbReference type="AlphaFoldDB" id="A0A1M4MIP9"/>
<dbReference type="OrthoDB" id="106877at2157"/>
<dbReference type="Proteomes" id="UP000184671">
    <property type="component" value="Unassembled WGS sequence"/>
</dbReference>
<evidence type="ECO:0000256" key="1">
    <source>
        <dbReference type="SAM" id="Phobius"/>
    </source>
</evidence>
<keyword evidence="1" id="KW-0472">Membrane</keyword>
<proteinExistence type="predicted"/>
<keyword evidence="1" id="KW-0812">Transmembrane</keyword>
<keyword evidence="1" id="KW-1133">Transmembrane helix</keyword>
<reference evidence="2 3" key="1">
    <citation type="submission" date="2016-08" db="EMBL/GenBank/DDBJ databases">
        <authorList>
            <person name="Seilhamer J.J."/>
        </authorList>
    </citation>
    <scope>NUCLEOTIDE SEQUENCE [LARGE SCALE GENOMIC DNA]</scope>
    <source>
        <strain evidence="2">L21-II-0</strain>
    </source>
</reference>